<evidence type="ECO:0008006" key="3">
    <source>
        <dbReference type="Google" id="ProtNLM"/>
    </source>
</evidence>
<evidence type="ECO:0000313" key="1">
    <source>
        <dbReference type="EMBL" id="OZY86505.1"/>
    </source>
</evidence>
<gene>
    <name evidence="1" type="ORF">CBP51_05635</name>
</gene>
<name>A0A266Q9I4_9GAMM</name>
<accession>A0A266Q9I4</accession>
<evidence type="ECO:0000313" key="2">
    <source>
        <dbReference type="Proteomes" id="UP000216101"/>
    </source>
</evidence>
<dbReference type="Proteomes" id="UP000216101">
    <property type="component" value="Unassembled WGS sequence"/>
</dbReference>
<keyword evidence="2" id="KW-1185">Reference proteome</keyword>
<proteinExistence type="predicted"/>
<dbReference type="AlphaFoldDB" id="A0A266Q9I4"/>
<protein>
    <recommendedName>
        <fullName evidence="3">DUF4304 domain-containing protein</fullName>
    </recommendedName>
</protein>
<dbReference type="EMBL" id="NHNI01000001">
    <property type="protein sequence ID" value="OZY86505.1"/>
    <property type="molecule type" value="Genomic_DNA"/>
</dbReference>
<reference evidence="2" key="1">
    <citation type="submission" date="2017-05" db="EMBL/GenBank/DDBJ databases">
        <authorList>
            <person name="Barney B.M."/>
        </authorList>
    </citation>
    <scope>NUCLEOTIDE SEQUENCE [LARGE SCALE GENOMIC DNA]</scope>
    <source>
        <strain evidence="2">PSBB022</strain>
    </source>
</reference>
<dbReference type="RefSeq" id="WP_094984152.1">
    <property type="nucleotide sequence ID" value="NZ_NHNI01000001.1"/>
</dbReference>
<sequence>MDSKVVNKEIKRVAWKKLKEFGFSHFTPRVAWRYFPDRIEILEFRSFNKYKADGSNATTFSFEVELGVHLLYVPSGNSIKIKNGILLPSIAECKFRGSIEPSLQFQSKKDPYIWSIDQEGSNISACVEDVVLKLPLIHEWFSQFEHRENVFNILLNGTERLHKLFGFGRNPSPIRSYLLGYVALSIGNRALAEEKLQEAVESQCFTYHFASLEEALSKAL</sequence>
<organism evidence="1 2">
    <name type="scientific">Cellvibrio mixtus</name>
    <dbReference type="NCBI Taxonomy" id="39650"/>
    <lineage>
        <taxon>Bacteria</taxon>
        <taxon>Pseudomonadati</taxon>
        <taxon>Pseudomonadota</taxon>
        <taxon>Gammaproteobacteria</taxon>
        <taxon>Cellvibrionales</taxon>
        <taxon>Cellvibrionaceae</taxon>
        <taxon>Cellvibrio</taxon>
    </lineage>
</organism>
<comment type="caution">
    <text evidence="1">The sequence shown here is derived from an EMBL/GenBank/DDBJ whole genome shotgun (WGS) entry which is preliminary data.</text>
</comment>